<dbReference type="GO" id="GO:0004853">
    <property type="term" value="F:uroporphyrinogen decarboxylase activity"/>
    <property type="evidence" value="ECO:0007669"/>
    <property type="project" value="InterPro"/>
</dbReference>
<evidence type="ECO:0000256" key="1">
    <source>
        <dbReference type="SAM" id="MobiDB-lite"/>
    </source>
</evidence>
<dbReference type="EMBL" id="JACOPQ010000005">
    <property type="protein sequence ID" value="MBC5736997.1"/>
    <property type="molecule type" value="Genomic_DNA"/>
</dbReference>
<dbReference type="InterPro" id="IPR038071">
    <property type="entry name" value="UROD/MetE-like_sf"/>
</dbReference>
<protein>
    <submittedName>
        <fullName evidence="3">Uroporphyrinogen decarboxylase</fullName>
    </submittedName>
</protein>
<name>A0A8J6M7U2_9FIRM</name>
<dbReference type="PANTHER" id="PTHR47099:SF1">
    <property type="entry name" value="METHYLCOBAMIDE:COM METHYLTRANSFERASE MTBA"/>
    <property type="match status" value="1"/>
</dbReference>
<gene>
    <name evidence="3" type="ORF">H8S62_08210</name>
</gene>
<dbReference type="Proteomes" id="UP000607645">
    <property type="component" value="Unassembled WGS sequence"/>
</dbReference>
<dbReference type="RefSeq" id="WP_186918982.1">
    <property type="nucleotide sequence ID" value="NZ_JACOPQ010000005.1"/>
</dbReference>
<evidence type="ECO:0000313" key="4">
    <source>
        <dbReference type="Proteomes" id="UP000607645"/>
    </source>
</evidence>
<dbReference type="PANTHER" id="PTHR47099">
    <property type="entry name" value="METHYLCOBAMIDE:COM METHYLTRANSFERASE MTBA"/>
    <property type="match status" value="1"/>
</dbReference>
<evidence type="ECO:0000313" key="3">
    <source>
        <dbReference type="EMBL" id="MBC5736997.1"/>
    </source>
</evidence>
<dbReference type="Pfam" id="PF01208">
    <property type="entry name" value="URO-D"/>
    <property type="match status" value="1"/>
</dbReference>
<organism evidence="3 4">
    <name type="scientific">Lawsonibacter faecis</name>
    <dbReference type="NCBI Taxonomy" id="2763052"/>
    <lineage>
        <taxon>Bacteria</taxon>
        <taxon>Bacillati</taxon>
        <taxon>Bacillota</taxon>
        <taxon>Clostridia</taxon>
        <taxon>Eubacteriales</taxon>
        <taxon>Oscillospiraceae</taxon>
        <taxon>Lawsonibacter</taxon>
    </lineage>
</organism>
<keyword evidence="4" id="KW-1185">Reference proteome</keyword>
<feature type="domain" description="Uroporphyrinogen decarboxylase (URO-D)" evidence="2">
    <location>
        <begin position="2"/>
        <end position="333"/>
    </location>
</feature>
<comment type="caution">
    <text evidence="3">The sequence shown here is derived from an EMBL/GenBank/DDBJ whole genome shotgun (WGS) entry which is preliminary data.</text>
</comment>
<dbReference type="InterPro" id="IPR052024">
    <property type="entry name" value="Methanogen_methyltrans"/>
</dbReference>
<dbReference type="InterPro" id="IPR000257">
    <property type="entry name" value="Uroporphyrinogen_deCOase"/>
</dbReference>
<reference evidence="3" key="1">
    <citation type="submission" date="2020-08" db="EMBL/GenBank/DDBJ databases">
        <title>Genome public.</title>
        <authorList>
            <person name="Liu C."/>
            <person name="Sun Q."/>
        </authorList>
    </citation>
    <scope>NUCLEOTIDE SEQUENCE</scope>
    <source>
        <strain evidence="3">NSJ-52</strain>
    </source>
</reference>
<accession>A0A8J6M7U2</accession>
<sequence length="354" mass="37404">MTPKEILFSTLRRESPERTPWVPLAGVHAGALTRCPADELLTDGGRLLTALLAVNRLYRPDGQAVTYDLSLEAECLGCDLRWHPSRPPSVFSHPLADNMIVPCECTLPGPEDGRLPLVLDVTARLKSAVGGFTALIGVVCGPFTLASHLRGGALFSDLYDDPRYVRDLLDYCAKSALRLGGLLGGAGADVILVADPLAVQLSPDCFSAFLTPPLRMVFDGLRAAGLFSALSVCGDVIGLLPAMCRTGPDAVFVGEDVDLPLAKSVADRYNVCIGGNLPLNSLLLRGTPQAVLDHTAALLDAVPDRTGLILATGCDIPYGVPPENGAAPARAVRVGSRRQPASLKTRSSTHFPLL</sequence>
<dbReference type="GO" id="GO:0006779">
    <property type="term" value="P:porphyrin-containing compound biosynthetic process"/>
    <property type="evidence" value="ECO:0007669"/>
    <property type="project" value="InterPro"/>
</dbReference>
<evidence type="ECO:0000259" key="2">
    <source>
        <dbReference type="Pfam" id="PF01208"/>
    </source>
</evidence>
<dbReference type="AlphaFoldDB" id="A0A8J6M7U2"/>
<dbReference type="Gene3D" id="3.20.20.210">
    <property type="match status" value="1"/>
</dbReference>
<proteinExistence type="predicted"/>
<feature type="compositionally biased region" description="Polar residues" evidence="1">
    <location>
        <begin position="342"/>
        <end position="354"/>
    </location>
</feature>
<dbReference type="SUPFAM" id="SSF51726">
    <property type="entry name" value="UROD/MetE-like"/>
    <property type="match status" value="1"/>
</dbReference>
<feature type="region of interest" description="Disordered" evidence="1">
    <location>
        <begin position="335"/>
        <end position="354"/>
    </location>
</feature>